<feature type="compositionally biased region" description="Low complexity" evidence="1">
    <location>
        <begin position="1"/>
        <end position="15"/>
    </location>
</feature>
<feature type="compositionally biased region" description="Polar residues" evidence="1">
    <location>
        <begin position="784"/>
        <end position="795"/>
    </location>
</feature>
<feature type="region of interest" description="Disordered" evidence="1">
    <location>
        <begin position="463"/>
        <end position="499"/>
    </location>
</feature>
<reference evidence="2" key="1">
    <citation type="submission" date="2022-04" db="EMBL/GenBank/DDBJ databases">
        <title>A functionally conserved STORR gene fusion in Papaver species that diverged 16.8 million years ago.</title>
        <authorList>
            <person name="Catania T."/>
        </authorList>
    </citation>
    <scope>NUCLEOTIDE SEQUENCE</scope>
    <source>
        <strain evidence="2">S-188037</strain>
    </source>
</reference>
<dbReference type="PANTHER" id="PTHR34775:SF4">
    <property type="entry name" value="TRANSMEMBRANE PROTEIN"/>
    <property type="match status" value="1"/>
</dbReference>
<dbReference type="AlphaFoldDB" id="A0AAD4XFR1"/>
<feature type="compositionally biased region" description="Basic and acidic residues" evidence="1">
    <location>
        <begin position="796"/>
        <end position="806"/>
    </location>
</feature>
<keyword evidence="3" id="KW-1185">Reference proteome</keyword>
<evidence type="ECO:0000313" key="3">
    <source>
        <dbReference type="Proteomes" id="UP001202328"/>
    </source>
</evidence>
<dbReference type="Proteomes" id="UP001202328">
    <property type="component" value="Unassembled WGS sequence"/>
</dbReference>
<feature type="compositionally biased region" description="Basic and acidic residues" evidence="1">
    <location>
        <begin position="537"/>
        <end position="547"/>
    </location>
</feature>
<feature type="region of interest" description="Disordered" evidence="1">
    <location>
        <begin position="778"/>
        <end position="829"/>
    </location>
</feature>
<feature type="compositionally biased region" description="Acidic residues" evidence="1">
    <location>
        <begin position="470"/>
        <end position="484"/>
    </location>
</feature>
<sequence>MVISSNRSPSPISSSKTNLNNPRTPVSNNNLRKSFSGNPLNNPSFVRNSKNFNPTTPANTPTQISQRNSLLNEFKENEKDPNLKPVKIRSSSPITKHFMAPTISTVSKIAAPSPRKKILGERNEPVRVSDDRKLSFAEKIQSCSDSVSGSQVLPPKVSSIENLSFTENFESDLGLAAGSQLPSKTLESSMSSISDPIENPIVEIKESLHSSVTGENQLKPDENSVVSCLMEENPSKNSVPELVKPYCSSPVPVLAPLDLDPSIPPYDPKTNILSPRPLFLCYRPNPRVEAYRNKGTKLDDIFTTSESCSDDTKNTEETECSVESEDVALSEEVVSEAVVEQLQEKNENIVCKKMSKPRAFVRTKIIPSLLVFVVACLCFTVTDSPVYNNDPSFEFGTSAMEMSPIDIVYIWVEMSASYLSMLNFMPKGVDTMIPFNVANLTMVNNEYRTRGYGENAIEEKQGMNGLGSQEEMETNEEVNQEEESFLAVETDDKSEDLADLDPGMIKESVAIHEKDGIEIPQHKAESVSSQSSEAVDAEEKSEAKMTEEEVNQEEVVGTDDSENLADHDPEMINESVVIHEQDGIALPQQHKAESFSSQSSEVVDAEEKSEAKLTEDSCLLAARVEGKMEEFAELEPEMIEESVEFQEKDGIDIQRDTDAADLKLTQHASESDSSQSSEIDEASPHDLSLGTLESVIHDLADKSLKQTVMQISLVLLTLISGAAFLYMRSKKASTLEPVETLQPKKLVSSSTSTSIDSKRPQIERFCSQNWEIEEEMVAGHSGPSGMSSDFQNSSSCKDRESERENEVQSSHGRPISRNLDVESSSNYSAGSVSYGSFTTYEKLHNKHGYGDEVATPVRRSNRIRKKIVSP</sequence>
<organism evidence="2 3">
    <name type="scientific">Papaver atlanticum</name>
    <dbReference type="NCBI Taxonomy" id="357466"/>
    <lineage>
        <taxon>Eukaryota</taxon>
        <taxon>Viridiplantae</taxon>
        <taxon>Streptophyta</taxon>
        <taxon>Embryophyta</taxon>
        <taxon>Tracheophyta</taxon>
        <taxon>Spermatophyta</taxon>
        <taxon>Magnoliopsida</taxon>
        <taxon>Ranunculales</taxon>
        <taxon>Papaveraceae</taxon>
        <taxon>Papaveroideae</taxon>
        <taxon>Papaver</taxon>
    </lineage>
</organism>
<feature type="compositionally biased region" description="Low complexity" evidence="1">
    <location>
        <begin position="51"/>
        <end position="62"/>
    </location>
</feature>
<feature type="region of interest" description="Disordered" evidence="1">
    <location>
        <begin position="851"/>
        <end position="870"/>
    </location>
</feature>
<evidence type="ECO:0000256" key="1">
    <source>
        <dbReference type="SAM" id="MobiDB-lite"/>
    </source>
</evidence>
<feature type="region of interest" description="Disordered" evidence="1">
    <location>
        <begin position="1"/>
        <end position="64"/>
    </location>
</feature>
<protein>
    <submittedName>
        <fullName evidence="2">Uncharacterized protein</fullName>
    </submittedName>
</protein>
<feature type="region of interest" description="Disordered" evidence="1">
    <location>
        <begin position="588"/>
        <end position="613"/>
    </location>
</feature>
<feature type="region of interest" description="Disordered" evidence="1">
    <location>
        <begin position="518"/>
        <end position="568"/>
    </location>
</feature>
<proteinExistence type="predicted"/>
<feature type="compositionally biased region" description="Polar residues" evidence="1">
    <location>
        <begin position="16"/>
        <end position="50"/>
    </location>
</feature>
<dbReference type="EMBL" id="JAJJMB010010308">
    <property type="protein sequence ID" value="KAI3909969.1"/>
    <property type="molecule type" value="Genomic_DNA"/>
</dbReference>
<name>A0AAD4XFR1_9MAGN</name>
<evidence type="ECO:0000313" key="2">
    <source>
        <dbReference type="EMBL" id="KAI3909969.1"/>
    </source>
</evidence>
<feature type="compositionally biased region" description="Basic residues" evidence="1">
    <location>
        <begin position="859"/>
        <end position="870"/>
    </location>
</feature>
<feature type="compositionally biased region" description="Acidic residues" evidence="1">
    <location>
        <begin position="548"/>
        <end position="563"/>
    </location>
</feature>
<gene>
    <name evidence="2" type="ORF">MKW98_013023</name>
</gene>
<accession>A0AAD4XFR1</accession>
<feature type="region of interest" description="Disordered" evidence="1">
    <location>
        <begin position="665"/>
        <end position="684"/>
    </location>
</feature>
<dbReference type="PANTHER" id="PTHR34775">
    <property type="entry name" value="TRANSMEMBRANE PROTEIN"/>
    <property type="match status" value="1"/>
</dbReference>
<comment type="caution">
    <text evidence="2">The sequence shown here is derived from an EMBL/GenBank/DDBJ whole genome shotgun (WGS) entry which is preliminary data.</text>
</comment>